<dbReference type="PANTHER" id="PTHR37540:SF5">
    <property type="entry name" value="TRANSCRIPTION FACTOR DOMAIN-CONTAINING PROTEIN"/>
    <property type="match status" value="1"/>
</dbReference>
<dbReference type="PANTHER" id="PTHR37540">
    <property type="entry name" value="TRANSCRIPTION FACTOR (ACR-2), PUTATIVE-RELATED-RELATED"/>
    <property type="match status" value="1"/>
</dbReference>
<sequence length="528" mass="60172">MKLFFIDSKEQLSRQARELQEAAARSHAAKFSHQYSKRWSKAKSRSPPGTLVEAQHTRTKRIEISDQNSSKDAGSTPLVQHCLDDDDAAAEDADADADAVWSAAEIMLMLLPQSVLIKGQSDPFDVSPVRIDSKAHELILYWRDNYLFPRHHVNAKTWDQSASAVSDWQDARRSLSDQGLGYALLAQVSASIALEADSKQLRESTIIYSHRSTVALRRRLENKEDDLDSLRLLRHVALLQGVETYARNRAAALTHGKMLKRLYDAWFLRGKSFDLKILMLTLYADVHMAITFLVRPHFKPSEKLVMAFYEASGAAAREECNVPISLTHRLNNSITETKLEAIFLMWTQTLAIRSFYGRRLWTFLNQLNVVNHILDAEEMTNHPHDPMNAAFFHIQAYISLAALFFIRLSTLPEHFVAKSHFSAHAALLGRLRHHLQISDSLEAGHVYSQARLWALFAGAQSEYQAALLNKQPRAVASRGWFNVQLAMQLRRCDLLNWVCVKEILQGFMYFKMEPDPSEWYPELLVGMV</sequence>
<keyword evidence="3" id="KW-1185">Reference proteome</keyword>
<evidence type="ECO:0000313" key="2">
    <source>
        <dbReference type="EMBL" id="KIX95518.1"/>
    </source>
</evidence>
<dbReference type="OrthoDB" id="10333979at2759"/>
<reference evidence="2 3" key="1">
    <citation type="submission" date="2015-01" db="EMBL/GenBank/DDBJ databases">
        <title>The Genome Sequence of Fonsecaea multimorphosa CBS 102226.</title>
        <authorList>
            <consortium name="The Broad Institute Genomics Platform"/>
            <person name="Cuomo C."/>
            <person name="de Hoog S."/>
            <person name="Gorbushina A."/>
            <person name="Stielow B."/>
            <person name="Teixiera M."/>
            <person name="Abouelleil A."/>
            <person name="Chapman S.B."/>
            <person name="Priest M."/>
            <person name="Young S.K."/>
            <person name="Wortman J."/>
            <person name="Nusbaum C."/>
            <person name="Birren B."/>
        </authorList>
    </citation>
    <scope>NUCLEOTIDE SEQUENCE [LARGE SCALE GENOMIC DNA]</scope>
    <source>
        <strain evidence="2 3">CBS 102226</strain>
    </source>
</reference>
<proteinExistence type="predicted"/>
<dbReference type="AlphaFoldDB" id="A0A0D2KFR2"/>
<feature type="compositionally biased region" description="Basic residues" evidence="1">
    <location>
        <begin position="27"/>
        <end position="44"/>
    </location>
</feature>
<gene>
    <name evidence="2" type="ORF">Z520_08638</name>
</gene>
<dbReference type="RefSeq" id="XP_016629641.1">
    <property type="nucleotide sequence ID" value="XM_016779134.1"/>
</dbReference>
<organism evidence="2 3">
    <name type="scientific">Fonsecaea multimorphosa CBS 102226</name>
    <dbReference type="NCBI Taxonomy" id="1442371"/>
    <lineage>
        <taxon>Eukaryota</taxon>
        <taxon>Fungi</taxon>
        <taxon>Dikarya</taxon>
        <taxon>Ascomycota</taxon>
        <taxon>Pezizomycotina</taxon>
        <taxon>Eurotiomycetes</taxon>
        <taxon>Chaetothyriomycetidae</taxon>
        <taxon>Chaetothyriales</taxon>
        <taxon>Herpotrichiellaceae</taxon>
        <taxon>Fonsecaea</taxon>
    </lineage>
</organism>
<evidence type="ECO:0000256" key="1">
    <source>
        <dbReference type="SAM" id="MobiDB-lite"/>
    </source>
</evidence>
<dbReference type="EMBL" id="KN848081">
    <property type="protein sequence ID" value="KIX95518.1"/>
    <property type="molecule type" value="Genomic_DNA"/>
</dbReference>
<evidence type="ECO:0008006" key="4">
    <source>
        <dbReference type="Google" id="ProtNLM"/>
    </source>
</evidence>
<name>A0A0D2KFR2_9EURO</name>
<protein>
    <recommendedName>
        <fullName evidence="4">Transcription factor domain-containing protein</fullName>
    </recommendedName>
</protein>
<dbReference type="VEuPathDB" id="FungiDB:Z520_08638"/>
<dbReference type="GeneID" id="27714384"/>
<dbReference type="Proteomes" id="UP000053411">
    <property type="component" value="Unassembled WGS sequence"/>
</dbReference>
<evidence type="ECO:0000313" key="3">
    <source>
        <dbReference type="Proteomes" id="UP000053411"/>
    </source>
</evidence>
<accession>A0A0D2KFR2</accession>
<feature type="region of interest" description="Disordered" evidence="1">
    <location>
        <begin position="24"/>
        <end position="55"/>
    </location>
</feature>